<sequence>MSCAELYFLGTGAAVHPRRMQSSLLLDYRGAAVLVDASCGAANALQALGYPPESVGVVFVTHGHYDHVCGLGLLSFVKSFRGGPPLTLYTPPAAAGVVRSVVEAGVRSSARYGVEYSLLPLQPGEEAGVEGLIRVRGYRAEHTVEALSLELELAGLGSILVSGDTRPTEALASRAPEALATVHEATLPSSMAEKAAVTGHSTVGEAVGIASKSSLGLLYHLTPESEDEALQASRGTRVIVPQDLQAVKIC</sequence>
<reference evidence="2 3" key="1">
    <citation type="journal article" date="2013" name="Appl. Environ. Microbiol.">
        <title>Variation of the Virus-Related Elements within Syntenic Genomes of the Hyperthermophilic Archaeon Aeropyrum.</title>
        <authorList>
            <person name="Daifuku T."/>
            <person name="Yoshida T."/>
            <person name="Kitamura T."/>
            <person name="Kawaichi S."/>
            <person name="Inoue T."/>
            <person name="Nomura K."/>
            <person name="Yoshida Y."/>
            <person name="Kuno S."/>
            <person name="Sako Y."/>
        </authorList>
    </citation>
    <scope>NUCLEOTIDE SEQUENCE [LARGE SCALE GENOMIC DNA]</scope>
    <source>
        <strain evidence="2 3">SY1</strain>
    </source>
</reference>
<dbReference type="Gene3D" id="3.60.15.10">
    <property type="entry name" value="Ribonuclease Z/Hydroxyacylglutathione hydrolase-like"/>
    <property type="match status" value="1"/>
</dbReference>
<dbReference type="RefSeq" id="WP_022541224.1">
    <property type="nucleotide sequence ID" value="NC_022521.1"/>
</dbReference>
<feature type="domain" description="Metallo-beta-lactamase" evidence="1">
    <location>
        <begin position="20"/>
        <end position="200"/>
    </location>
</feature>
<dbReference type="GeneID" id="17109949"/>
<evidence type="ECO:0000313" key="3">
    <source>
        <dbReference type="Proteomes" id="UP000016887"/>
    </source>
</evidence>
<dbReference type="Proteomes" id="UP000016887">
    <property type="component" value="Chromosome"/>
</dbReference>
<protein>
    <submittedName>
        <fullName evidence="2">Metal dependent hydrolase</fullName>
    </submittedName>
</protein>
<name>U3TD95_9CREN</name>
<organism evidence="2 3">
    <name type="scientific">Aeropyrum camini SY1 = JCM 12091</name>
    <dbReference type="NCBI Taxonomy" id="1198449"/>
    <lineage>
        <taxon>Archaea</taxon>
        <taxon>Thermoproteota</taxon>
        <taxon>Thermoprotei</taxon>
        <taxon>Desulfurococcales</taxon>
        <taxon>Desulfurococcaceae</taxon>
        <taxon>Aeropyrum</taxon>
    </lineage>
</organism>
<dbReference type="GO" id="GO:0042781">
    <property type="term" value="F:3'-tRNA processing endoribonuclease activity"/>
    <property type="evidence" value="ECO:0007669"/>
    <property type="project" value="TreeGrafter"/>
</dbReference>
<dbReference type="InterPro" id="IPR036866">
    <property type="entry name" value="RibonucZ/Hydroxyglut_hydro"/>
</dbReference>
<evidence type="ECO:0000259" key="1">
    <source>
        <dbReference type="SMART" id="SM00849"/>
    </source>
</evidence>
<dbReference type="eggNOG" id="arCOG00500">
    <property type="taxonomic scope" value="Archaea"/>
</dbReference>
<keyword evidence="3" id="KW-1185">Reference proteome</keyword>
<dbReference type="PANTHER" id="PTHR46018">
    <property type="entry name" value="ZINC PHOSPHODIESTERASE ELAC PROTEIN 1"/>
    <property type="match status" value="1"/>
</dbReference>
<dbReference type="PANTHER" id="PTHR46018:SF2">
    <property type="entry name" value="ZINC PHOSPHODIESTERASE ELAC PROTEIN 1"/>
    <property type="match status" value="1"/>
</dbReference>
<evidence type="ECO:0000313" key="2">
    <source>
        <dbReference type="EMBL" id="BAN89948.1"/>
    </source>
</evidence>
<dbReference type="Pfam" id="PF23023">
    <property type="entry name" value="Anti-Pycsar_Apyc1"/>
    <property type="match status" value="1"/>
</dbReference>
<dbReference type="SMART" id="SM00849">
    <property type="entry name" value="Lactamase_B"/>
    <property type="match status" value="1"/>
</dbReference>
<gene>
    <name evidence="2" type="ORF">ACAM_0479</name>
</gene>
<proteinExistence type="predicted"/>
<dbReference type="InterPro" id="IPR001279">
    <property type="entry name" value="Metallo-B-lactamas"/>
</dbReference>
<dbReference type="AlphaFoldDB" id="U3TD95"/>
<accession>U3TD95</accession>
<keyword evidence="2" id="KW-0378">Hydrolase</keyword>
<dbReference type="KEGG" id="acj:ACAM_0479"/>
<dbReference type="EMBL" id="AP012489">
    <property type="protein sequence ID" value="BAN89948.1"/>
    <property type="molecule type" value="Genomic_DNA"/>
</dbReference>
<dbReference type="SUPFAM" id="SSF56281">
    <property type="entry name" value="Metallo-hydrolase/oxidoreductase"/>
    <property type="match status" value="1"/>
</dbReference>
<dbReference type="STRING" id="1198449.ACAM_0479"/>